<comment type="caution">
    <text evidence="4">The sequence shown here is derived from an EMBL/GenBank/DDBJ whole genome shotgun (WGS) entry which is preliminary data.</text>
</comment>
<keyword evidence="2" id="KW-0408">Iron</keyword>
<evidence type="ECO:0000313" key="5">
    <source>
        <dbReference type="Proteomes" id="UP000029228"/>
    </source>
</evidence>
<evidence type="ECO:0000313" key="4">
    <source>
        <dbReference type="EMBL" id="GAL17324.1"/>
    </source>
</evidence>
<dbReference type="EMBL" id="BBMR01000001">
    <property type="protein sequence ID" value="GAL17324.1"/>
    <property type="molecule type" value="Genomic_DNA"/>
</dbReference>
<dbReference type="AlphaFoldDB" id="A0A090RSW1"/>
<dbReference type="InterPro" id="IPR047207">
    <property type="entry name" value="SPASM_anSME"/>
</dbReference>
<organism evidence="4 5">
    <name type="scientific">Vibrio maritimus</name>
    <dbReference type="NCBI Taxonomy" id="990268"/>
    <lineage>
        <taxon>Bacteria</taxon>
        <taxon>Pseudomonadati</taxon>
        <taxon>Pseudomonadota</taxon>
        <taxon>Gammaproteobacteria</taxon>
        <taxon>Vibrionales</taxon>
        <taxon>Vibrionaceae</taxon>
        <taxon>Vibrio</taxon>
    </lineage>
</organism>
<gene>
    <name evidence="4" type="ORF">JCM19235_5873</name>
</gene>
<accession>A0A090RSW1</accession>
<dbReference type="Proteomes" id="UP000029228">
    <property type="component" value="Unassembled WGS sequence"/>
</dbReference>
<sequence length="134" mass="15197">MEPNGDVFSCDHYVYPEYKIGNIDTDSLEEMAYSKRQQEFGFAKSRTLTSQCQQCDYQFACYGECPKNRFIKTRSGEPGLNYLCAGWKKFFSHADRALAYILRATGNPVAHGKYSDQMIRTANSAQGAGFNPKF</sequence>
<comment type="cofactor">
    <cofactor evidence="1">
        <name>[4Fe-4S] cluster</name>
        <dbReference type="ChEBI" id="CHEBI:49883"/>
    </cofactor>
</comment>
<reference evidence="4 5" key="2">
    <citation type="submission" date="2014-09" db="EMBL/GenBank/DDBJ databases">
        <authorList>
            <consortium name="NBRP consortium"/>
            <person name="Sawabe T."/>
            <person name="Meirelles P."/>
            <person name="Nakanishi M."/>
            <person name="Sayaka M."/>
            <person name="Hattori M."/>
            <person name="Ohkuma M."/>
        </authorList>
    </citation>
    <scope>NUCLEOTIDE SEQUENCE [LARGE SCALE GENOMIC DNA]</scope>
    <source>
        <strain evidence="5">JCM19235</strain>
    </source>
</reference>
<dbReference type="Pfam" id="PF13186">
    <property type="entry name" value="SPASM"/>
    <property type="match status" value="1"/>
</dbReference>
<dbReference type="Gene3D" id="3.20.20.70">
    <property type="entry name" value="Aldolase class I"/>
    <property type="match status" value="1"/>
</dbReference>
<dbReference type="STRING" id="990268.JCM19235_5873"/>
<name>A0A090RSW1_9VIBR</name>
<dbReference type="GO" id="GO:0051539">
    <property type="term" value="F:4 iron, 4 sulfur cluster binding"/>
    <property type="evidence" value="ECO:0007669"/>
    <property type="project" value="UniProtKB-KW"/>
</dbReference>
<dbReference type="InterPro" id="IPR023867">
    <property type="entry name" value="Sulphatase_maturase_rSAM"/>
</dbReference>
<protein>
    <submittedName>
        <fullName evidence="4">Putative arylsulfatase regulatory protein</fullName>
    </submittedName>
</protein>
<dbReference type="GO" id="GO:0016491">
    <property type="term" value="F:oxidoreductase activity"/>
    <property type="evidence" value="ECO:0007669"/>
    <property type="project" value="InterPro"/>
</dbReference>
<dbReference type="InterPro" id="IPR013785">
    <property type="entry name" value="Aldolase_TIM"/>
</dbReference>
<dbReference type="InterPro" id="IPR023885">
    <property type="entry name" value="4Fe4S-binding_SPASM_dom"/>
</dbReference>
<keyword evidence="5" id="KW-1185">Reference proteome</keyword>
<feature type="domain" description="4Fe4S-binding SPASM" evidence="3">
    <location>
        <begin position="2"/>
        <end position="56"/>
    </location>
</feature>
<dbReference type="SUPFAM" id="SSF102114">
    <property type="entry name" value="Radical SAM enzymes"/>
    <property type="match status" value="1"/>
</dbReference>
<evidence type="ECO:0000256" key="1">
    <source>
        <dbReference type="ARBA" id="ARBA00001966"/>
    </source>
</evidence>
<keyword evidence="2" id="KW-0411">Iron-sulfur</keyword>
<dbReference type="PANTHER" id="PTHR43273">
    <property type="entry name" value="ANAEROBIC SULFATASE-MATURATING ENZYME HOMOLOG ASLB-RELATED"/>
    <property type="match status" value="1"/>
</dbReference>
<evidence type="ECO:0000256" key="2">
    <source>
        <dbReference type="ARBA" id="ARBA00022485"/>
    </source>
</evidence>
<evidence type="ECO:0000259" key="3">
    <source>
        <dbReference type="Pfam" id="PF13186"/>
    </source>
</evidence>
<keyword evidence="2" id="KW-0479">Metal-binding</keyword>
<reference evidence="4 5" key="1">
    <citation type="submission" date="2014-09" db="EMBL/GenBank/DDBJ databases">
        <title>Vibrio maritimus JCM 19235. (C45) whole genome shotgun sequence.</title>
        <authorList>
            <person name="Sawabe T."/>
            <person name="Meirelles P."/>
            <person name="Nakanishi M."/>
            <person name="Sayaka M."/>
            <person name="Hattori M."/>
            <person name="Ohkuma M."/>
        </authorList>
    </citation>
    <scope>NUCLEOTIDE SEQUENCE [LARGE SCALE GENOMIC DNA]</scope>
    <source>
        <strain evidence="5">JCM19235</strain>
    </source>
</reference>
<dbReference type="NCBIfam" id="TIGR04085">
    <property type="entry name" value="rSAM_more_4Fe4S"/>
    <property type="match status" value="1"/>
</dbReference>
<keyword evidence="2" id="KW-0004">4Fe-4S</keyword>
<dbReference type="InterPro" id="IPR058240">
    <property type="entry name" value="rSAM_sf"/>
</dbReference>
<proteinExistence type="predicted"/>
<dbReference type="PANTHER" id="PTHR43273:SF3">
    <property type="entry name" value="ANAEROBIC SULFATASE-MATURATING ENZYME HOMOLOG ASLB-RELATED"/>
    <property type="match status" value="1"/>
</dbReference>
<dbReference type="CDD" id="cd21120">
    <property type="entry name" value="SPASM_anSME"/>
    <property type="match status" value="1"/>
</dbReference>